<keyword evidence="2" id="KW-1185">Reference proteome</keyword>
<dbReference type="RefSeq" id="WP_175559985.1">
    <property type="nucleotide sequence ID" value="NZ_FOMG01000020.1"/>
</dbReference>
<accession>A0A1I1PMP0</accession>
<proteinExistence type="predicted"/>
<sequence length="51" mass="5870">MNTTNYNQEKLGSLSLILSNSRVGTVENIDIYNFMINSVSAIQTWILERYN</sequence>
<dbReference type="Proteomes" id="UP000199263">
    <property type="component" value="Unassembled WGS sequence"/>
</dbReference>
<protein>
    <submittedName>
        <fullName evidence="1">Uncharacterized protein</fullName>
    </submittedName>
</protein>
<name>A0A1I1PMP0_9CLOT</name>
<dbReference type="AlphaFoldDB" id="A0A1I1PMP0"/>
<evidence type="ECO:0000313" key="2">
    <source>
        <dbReference type="Proteomes" id="UP000199263"/>
    </source>
</evidence>
<dbReference type="EMBL" id="FOMG01000020">
    <property type="protein sequence ID" value="SFD11154.1"/>
    <property type="molecule type" value="Genomic_DNA"/>
</dbReference>
<gene>
    <name evidence="1" type="ORF">SAMN05421842_12027</name>
</gene>
<reference evidence="1 2" key="1">
    <citation type="submission" date="2016-10" db="EMBL/GenBank/DDBJ databases">
        <authorList>
            <person name="de Groot N.N."/>
        </authorList>
    </citation>
    <scope>NUCLEOTIDE SEQUENCE [LARGE SCALE GENOMIC DNA]</scope>
    <source>
        <strain evidence="1 2">DSM 12992</strain>
    </source>
</reference>
<dbReference type="STRING" id="119641.SAMN05421842_12027"/>
<evidence type="ECO:0000313" key="1">
    <source>
        <dbReference type="EMBL" id="SFD11154.1"/>
    </source>
</evidence>
<organism evidence="1 2">
    <name type="scientific">Clostridium uliginosum</name>
    <dbReference type="NCBI Taxonomy" id="119641"/>
    <lineage>
        <taxon>Bacteria</taxon>
        <taxon>Bacillati</taxon>
        <taxon>Bacillota</taxon>
        <taxon>Clostridia</taxon>
        <taxon>Eubacteriales</taxon>
        <taxon>Clostridiaceae</taxon>
        <taxon>Clostridium</taxon>
    </lineage>
</organism>